<dbReference type="InterPro" id="IPR045863">
    <property type="entry name" value="CorA_TM1_TM2"/>
</dbReference>
<evidence type="ECO:0000256" key="5">
    <source>
        <dbReference type="SAM" id="MobiDB-lite"/>
    </source>
</evidence>
<dbReference type="EMBL" id="MU004187">
    <property type="protein sequence ID" value="KAF2496714.1"/>
    <property type="molecule type" value="Genomic_DNA"/>
</dbReference>
<proteinExistence type="predicted"/>
<evidence type="ECO:0000313" key="8">
    <source>
        <dbReference type="Proteomes" id="UP000799750"/>
    </source>
</evidence>
<name>A0A6A6QX98_9PEZI</name>
<feature type="transmembrane region" description="Helical" evidence="6">
    <location>
        <begin position="234"/>
        <end position="260"/>
    </location>
</feature>
<dbReference type="Proteomes" id="UP000799750">
    <property type="component" value="Unassembled WGS sequence"/>
</dbReference>
<keyword evidence="3 6" id="KW-1133">Transmembrane helix</keyword>
<feature type="compositionally biased region" description="Polar residues" evidence="5">
    <location>
        <begin position="317"/>
        <end position="330"/>
    </location>
</feature>
<evidence type="ECO:0000256" key="2">
    <source>
        <dbReference type="ARBA" id="ARBA00022692"/>
    </source>
</evidence>
<keyword evidence="4 6" id="KW-0472">Membrane</keyword>
<dbReference type="Gene3D" id="1.20.58.340">
    <property type="entry name" value="Magnesium transport protein CorA, transmembrane region"/>
    <property type="match status" value="1"/>
</dbReference>
<feature type="transmembrane region" description="Helical" evidence="6">
    <location>
        <begin position="272"/>
        <end position="295"/>
    </location>
</feature>
<evidence type="ECO:0000256" key="3">
    <source>
        <dbReference type="ARBA" id="ARBA00022989"/>
    </source>
</evidence>
<dbReference type="GO" id="GO:0016020">
    <property type="term" value="C:membrane"/>
    <property type="evidence" value="ECO:0007669"/>
    <property type="project" value="UniProtKB-SubCell"/>
</dbReference>
<dbReference type="OrthoDB" id="426293at2759"/>
<keyword evidence="8" id="KW-1185">Reference proteome</keyword>
<evidence type="ECO:0000256" key="1">
    <source>
        <dbReference type="ARBA" id="ARBA00004141"/>
    </source>
</evidence>
<protein>
    <recommendedName>
        <fullName evidence="9">Cora-domain-containing protein</fullName>
    </recommendedName>
</protein>
<sequence length="389" mass="44992">MCCNRERGTLANSTTKNLCLTESRQSIALNTTLTLKLPVYTLFHLIRSAGDAMRRSSGLGRFSWKATNLRIGIYYKGISIFQLKLYQVFESQHGTWTESIDEIDRVLQIRPTDILDDRKRNELMFDSSLKVSEQYFAILQILRIMREWICDALKDLERQKEIWQSDRGYRLSRKLDESIIESNWEVLVSLQQGFEKILLDRIDRKTEEVKSLRDGLFNATSVLEAQRGTEINQYLFVFTVTTIFYLPVSFVATLFGMHLFDSESLHRTRTSFYVSTVLISVVTYVLSGFAAWWVGNSERRQRLKRYWKSLRAESASETNSETKQASTGKESTPVLAEEKSKSKTLWSGLRSRKHKDNDEEFQLPDLGELNVSTRESHSSSPDLARPTTQ</sequence>
<evidence type="ECO:0008006" key="9">
    <source>
        <dbReference type="Google" id="ProtNLM"/>
    </source>
</evidence>
<evidence type="ECO:0000313" key="7">
    <source>
        <dbReference type="EMBL" id="KAF2496714.1"/>
    </source>
</evidence>
<feature type="compositionally biased region" description="Polar residues" evidence="5">
    <location>
        <begin position="370"/>
        <end position="389"/>
    </location>
</feature>
<dbReference type="InterPro" id="IPR002523">
    <property type="entry name" value="MgTranspt_CorA/ZnTranspt_ZntB"/>
</dbReference>
<feature type="region of interest" description="Disordered" evidence="5">
    <location>
        <begin position="317"/>
        <end position="389"/>
    </location>
</feature>
<evidence type="ECO:0000256" key="4">
    <source>
        <dbReference type="ARBA" id="ARBA00023136"/>
    </source>
</evidence>
<evidence type="ECO:0000256" key="6">
    <source>
        <dbReference type="SAM" id="Phobius"/>
    </source>
</evidence>
<gene>
    <name evidence="7" type="ORF">BU16DRAFT_340064</name>
</gene>
<dbReference type="GO" id="GO:0046873">
    <property type="term" value="F:metal ion transmembrane transporter activity"/>
    <property type="evidence" value="ECO:0007669"/>
    <property type="project" value="InterPro"/>
</dbReference>
<comment type="subcellular location">
    <subcellularLocation>
        <location evidence="1">Membrane</location>
        <topology evidence="1">Multi-pass membrane protein</topology>
    </subcellularLocation>
</comment>
<keyword evidence="2 6" id="KW-0812">Transmembrane</keyword>
<dbReference type="AlphaFoldDB" id="A0A6A6QX98"/>
<organism evidence="7 8">
    <name type="scientific">Lophium mytilinum</name>
    <dbReference type="NCBI Taxonomy" id="390894"/>
    <lineage>
        <taxon>Eukaryota</taxon>
        <taxon>Fungi</taxon>
        <taxon>Dikarya</taxon>
        <taxon>Ascomycota</taxon>
        <taxon>Pezizomycotina</taxon>
        <taxon>Dothideomycetes</taxon>
        <taxon>Pleosporomycetidae</taxon>
        <taxon>Mytilinidiales</taxon>
        <taxon>Mytilinidiaceae</taxon>
        <taxon>Lophium</taxon>
    </lineage>
</organism>
<dbReference type="SUPFAM" id="SSF144083">
    <property type="entry name" value="Magnesium transport protein CorA, transmembrane region"/>
    <property type="match status" value="1"/>
</dbReference>
<accession>A0A6A6QX98</accession>
<dbReference type="Pfam" id="PF01544">
    <property type="entry name" value="CorA"/>
    <property type="match status" value="1"/>
</dbReference>
<reference evidence="7" key="1">
    <citation type="journal article" date="2020" name="Stud. Mycol.">
        <title>101 Dothideomycetes genomes: a test case for predicting lifestyles and emergence of pathogens.</title>
        <authorList>
            <person name="Haridas S."/>
            <person name="Albert R."/>
            <person name="Binder M."/>
            <person name="Bloem J."/>
            <person name="Labutti K."/>
            <person name="Salamov A."/>
            <person name="Andreopoulos B."/>
            <person name="Baker S."/>
            <person name="Barry K."/>
            <person name="Bills G."/>
            <person name="Bluhm B."/>
            <person name="Cannon C."/>
            <person name="Castanera R."/>
            <person name="Culley D."/>
            <person name="Daum C."/>
            <person name="Ezra D."/>
            <person name="Gonzalez J."/>
            <person name="Henrissat B."/>
            <person name="Kuo A."/>
            <person name="Liang C."/>
            <person name="Lipzen A."/>
            <person name="Lutzoni F."/>
            <person name="Magnuson J."/>
            <person name="Mondo S."/>
            <person name="Nolan M."/>
            <person name="Ohm R."/>
            <person name="Pangilinan J."/>
            <person name="Park H.-J."/>
            <person name="Ramirez L."/>
            <person name="Alfaro M."/>
            <person name="Sun H."/>
            <person name="Tritt A."/>
            <person name="Yoshinaga Y."/>
            <person name="Zwiers L.-H."/>
            <person name="Turgeon B."/>
            <person name="Goodwin S."/>
            <person name="Spatafora J."/>
            <person name="Crous P."/>
            <person name="Grigoriev I."/>
        </authorList>
    </citation>
    <scope>NUCLEOTIDE SEQUENCE</scope>
    <source>
        <strain evidence="7">CBS 269.34</strain>
    </source>
</reference>